<organism evidence="1 2">
    <name type="scientific">Violaceomyces palustris</name>
    <dbReference type="NCBI Taxonomy" id="1673888"/>
    <lineage>
        <taxon>Eukaryota</taxon>
        <taxon>Fungi</taxon>
        <taxon>Dikarya</taxon>
        <taxon>Basidiomycota</taxon>
        <taxon>Ustilaginomycotina</taxon>
        <taxon>Ustilaginomycetes</taxon>
        <taxon>Violaceomycetales</taxon>
        <taxon>Violaceomycetaceae</taxon>
        <taxon>Violaceomyces</taxon>
    </lineage>
</organism>
<keyword evidence="2" id="KW-1185">Reference proteome</keyword>
<name>A0ACD0P4P1_9BASI</name>
<protein>
    <submittedName>
        <fullName evidence="1">Uncharacterized protein</fullName>
    </submittedName>
</protein>
<dbReference type="EMBL" id="KZ819745">
    <property type="protein sequence ID" value="PWN53016.1"/>
    <property type="molecule type" value="Genomic_DNA"/>
</dbReference>
<evidence type="ECO:0000313" key="1">
    <source>
        <dbReference type="EMBL" id="PWN53016.1"/>
    </source>
</evidence>
<proteinExistence type="predicted"/>
<accession>A0ACD0P4P1</accession>
<reference evidence="1 2" key="1">
    <citation type="journal article" date="2018" name="Mol. Biol. Evol.">
        <title>Broad Genomic Sampling Reveals a Smut Pathogenic Ancestry of the Fungal Clade Ustilaginomycotina.</title>
        <authorList>
            <person name="Kijpornyongpan T."/>
            <person name="Mondo S.J."/>
            <person name="Barry K."/>
            <person name="Sandor L."/>
            <person name="Lee J."/>
            <person name="Lipzen A."/>
            <person name="Pangilinan J."/>
            <person name="LaButti K."/>
            <person name="Hainaut M."/>
            <person name="Henrissat B."/>
            <person name="Grigoriev I.V."/>
            <person name="Spatafora J.W."/>
            <person name="Aime M.C."/>
        </authorList>
    </citation>
    <scope>NUCLEOTIDE SEQUENCE [LARGE SCALE GENOMIC DNA]</scope>
    <source>
        <strain evidence="1 2">SA 807</strain>
    </source>
</reference>
<evidence type="ECO:0000313" key="2">
    <source>
        <dbReference type="Proteomes" id="UP000245626"/>
    </source>
</evidence>
<dbReference type="Proteomes" id="UP000245626">
    <property type="component" value="Unassembled WGS sequence"/>
</dbReference>
<sequence>MSLSGARWKSEKRGRGSFPFLPFPFLSFYERKTFYFFVHFCALPSDGVDRVERVKKGSEEEHESESSQRERDGEEEGGA</sequence>
<gene>
    <name evidence="1" type="ORF">IE53DRAFT_384497</name>
</gene>